<keyword evidence="4" id="KW-1185">Reference proteome</keyword>
<feature type="region of interest" description="Disordered" evidence="1">
    <location>
        <begin position="153"/>
        <end position="215"/>
    </location>
</feature>
<dbReference type="Pfam" id="PF26490">
    <property type="entry name" value="DUF8159"/>
    <property type="match status" value="1"/>
</dbReference>
<sequence length="237" mass="24920">MTDDSPNGSAGISSRRRFLCAAGTAGTAVTAGCAGSILGTSESDENEIEPEEPSEPRAGTPGEFYTLVERNDIPVESLRWDGSDMVLKYVSDAETEAESKEEIEIITTVYNENLVKHDAGVGTLFAEITNPFEEQAHGWGVKTEWCERYNAAVEDSEGESDDGTSSDGDGDSSAGNETDGDGSDGGNETDSENSTTETEGGNSTDETDGDGGSADMAAVVLISNVLNTRVYAEDLEE</sequence>
<feature type="domain" description="DUF8159" evidence="2">
    <location>
        <begin position="60"/>
        <end position="151"/>
    </location>
</feature>
<proteinExistence type="predicted"/>
<reference evidence="3" key="1">
    <citation type="submission" date="2022-06" db="EMBL/GenBank/DDBJ databases">
        <title>Natrinema sp. a new haloarchaeum isolate from saline soil.</title>
        <authorList>
            <person name="Strakova D."/>
            <person name="Galisteo C."/>
            <person name="Sanchez-Porro C."/>
            <person name="Ventosa A."/>
        </authorList>
    </citation>
    <scope>NUCLEOTIDE SEQUENCE</scope>
    <source>
        <strain evidence="3">S1CR25-10</strain>
    </source>
</reference>
<feature type="compositionally biased region" description="Acidic residues" evidence="1">
    <location>
        <begin position="154"/>
        <end position="170"/>
    </location>
</feature>
<dbReference type="Proteomes" id="UP001154061">
    <property type="component" value="Unassembled WGS sequence"/>
</dbReference>
<feature type="compositionally biased region" description="Low complexity" evidence="1">
    <location>
        <begin position="192"/>
        <end position="204"/>
    </location>
</feature>
<evidence type="ECO:0000313" key="3">
    <source>
        <dbReference type="EMBL" id="MDF9746091.1"/>
    </source>
</evidence>
<name>A0A9Q4L0Y8_9EURY</name>
<gene>
    <name evidence="3" type="ORF">NDI89_10905</name>
</gene>
<organism evidence="3 4">
    <name type="scientific">Natrinema salsiterrestre</name>
    <dbReference type="NCBI Taxonomy" id="2950540"/>
    <lineage>
        <taxon>Archaea</taxon>
        <taxon>Methanobacteriati</taxon>
        <taxon>Methanobacteriota</taxon>
        <taxon>Stenosarchaea group</taxon>
        <taxon>Halobacteria</taxon>
        <taxon>Halobacteriales</taxon>
        <taxon>Natrialbaceae</taxon>
        <taxon>Natrinema</taxon>
    </lineage>
</organism>
<dbReference type="PROSITE" id="PS51318">
    <property type="entry name" value="TAT"/>
    <property type="match status" value="1"/>
</dbReference>
<evidence type="ECO:0000259" key="2">
    <source>
        <dbReference type="Pfam" id="PF26490"/>
    </source>
</evidence>
<feature type="compositionally biased region" description="Acidic residues" evidence="1">
    <location>
        <begin position="178"/>
        <end position="191"/>
    </location>
</feature>
<feature type="compositionally biased region" description="Acidic residues" evidence="1">
    <location>
        <begin position="42"/>
        <end position="53"/>
    </location>
</feature>
<dbReference type="EMBL" id="JAMQOT010000003">
    <property type="protein sequence ID" value="MDF9746091.1"/>
    <property type="molecule type" value="Genomic_DNA"/>
</dbReference>
<accession>A0A9Q4L0Y8</accession>
<evidence type="ECO:0000313" key="4">
    <source>
        <dbReference type="Proteomes" id="UP001154061"/>
    </source>
</evidence>
<dbReference type="InterPro" id="IPR058473">
    <property type="entry name" value="DUF8159"/>
</dbReference>
<evidence type="ECO:0000256" key="1">
    <source>
        <dbReference type="SAM" id="MobiDB-lite"/>
    </source>
</evidence>
<dbReference type="RefSeq" id="WP_277521610.1">
    <property type="nucleotide sequence ID" value="NZ_JAMQOT010000003.1"/>
</dbReference>
<feature type="region of interest" description="Disordered" evidence="1">
    <location>
        <begin position="36"/>
        <end position="62"/>
    </location>
</feature>
<dbReference type="InterPro" id="IPR006311">
    <property type="entry name" value="TAT_signal"/>
</dbReference>
<dbReference type="AlphaFoldDB" id="A0A9Q4L0Y8"/>
<protein>
    <recommendedName>
        <fullName evidence="2">DUF8159 domain-containing protein</fullName>
    </recommendedName>
</protein>
<comment type="caution">
    <text evidence="3">The sequence shown here is derived from an EMBL/GenBank/DDBJ whole genome shotgun (WGS) entry which is preliminary data.</text>
</comment>